<evidence type="ECO:0000313" key="3">
    <source>
        <dbReference type="Proteomes" id="UP001438707"/>
    </source>
</evidence>
<feature type="region of interest" description="Disordered" evidence="1">
    <location>
        <begin position="209"/>
        <end position="242"/>
    </location>
</feature>
<name>A0AAW1RIZ9_9CHLO</name>
<sequence length="454" mass="49262">MHPSTVPVGDLVWYNGRLEIPVEDSEELDRFFLCEAAQARIQRDPAAGPRVQTLIEARPASSGCSSMLTARRLQAYDRVIDDLSSGEAEGESQDGKGGSSLGEQYSSNPEISNEEDNVQLGVNEQEEAASKDDADASEAISGQATQRQAGKRTRQRQGVEVAQLGLPAYPAPSNLHQDLSGKEETARRLPQMLESNGALLPASIATIAKEQSPPHKKSRPARSSGPDQSALLEEDAQSPGEKLASAQARLLEFNETHSSSPEGAHHDQGRLASPTRGPDAESLATQMSSLVAEVEATVQDGEYICLQHRSTELQELEATLETRSNQLLGLIQPLTLLLTRLSQKRSPLQEHLKLVRRLQLAIGNCQTWILEGYSSRPREVAAIVSQMGELAGINLPSGIADIGREHDEGEVQAAEDVLREMQLEAESNFRESGGSFKKHGSSIFSSGMQRSYRS</sequence>
<feature type="region of interest" description="Disordered" evidence="1">
    <location>
        <begin position="255"/>
        <end position="283"/>
    </location>
</feature>
<organism evidence="2 3">
    <name type="scientific">Apatococcus lobatus</name>
    <dbReference type="NCBI Taxonomy" id="904363"/>
    <lineage>
        <taxon>Eukaryota</taxon>
        <taxon>Viridiplantae</taxon>
        <taxon>Chlorophyta</taxon>
        <taxon>core chlorophytes</taxon>
        <taxon>Trebouxiophyceae</taxon>
        <taxon>Chlorellales</taxon>
        <taxon>Chlorellaceae</taxon>
        <taxon>Apatococcus</taxon>
    </lineage>
</organism>
<reference evidence="2 3" key="1">
    <citation type="journal article" date="2024" name="Nat. Commun.">
        <title>Phylogenomics reveals the evolutionary origins of lichenization in chlorophyte algae.</title>
        <authorList>
            <person name="Puginier C."/>
            <person name="Libourel C."/>
            <person name="Otte J."/>
            <person name="Skaloud P."/>
            <person name="Haon M."/>
            <person name="Grisel S."/>
            <person name="Petersen M."/>
            <person name="Berrin J.G."/>
            <person name="Delaux P.M."/>
            <person name="Dal Grande F."/>
            <person name="Keller J."/>
        </authorList>
    </citation>
    <scope>NUCLEOTIDE SEQUENCE [LARGE SCALE GENOMIC DNA]</scope>
    <source>
        <strain evidence="2 3">SAG 2145</strain>
    </source>
</reference>
<feature type="region of interest" description="Disordered" evidence="1">
    <location>
        <begin position="126"/>
        <end position="184"/>
    </location>
</feature>
<evidence type="ECO:0000256" key="1">
    <source>
        <dbReference type="SAM" id="MobiDB-lite"/>
    </source>
</evidence>
<gene>
    <name evidence="2" type="ORF">WJX74_003080</name>
</gene>
<keyword evidence="3" id="KW-1185">Reference proteome</keyword>
<proteinExistence type="predicted"/>
<dbReference type="Proteomes" id="UP001438707">
    <property type="component" value="Unassembled WGS sequence"/>
</dbReference>
<feature type="compositionally biased region" description="Polar residues" evidence="1">
    <location>
        <begin position="101"/>
        <end position="111"/>
    </location>
</feature>
<evidence type="ECO:0000313" key="2">
    <source>
        <dbReference type="EMBL" id="KAK9833697.1"/>
    </source>
</evidence>
<feature type="compositionally biased region" description="Polar residues" evidence="1">
    <location>
        <begin position="442"/>
        <end position="454"/>
    </location>
</feature>
<comment type="caution">
    <text evidence="2">The sequence shown here is derived from an EMBL/GenBank/DDBJ whole genome shotgun (WGS) entry which is preliminary data.</text>
</comment>
<feature type="region of interest" description="Disordered" evidence="1">
    <location>
        <begin position="84"/>
        <end position="114"/>
    </location>
</feature>
<protein>
    <submittedName>
        <fullName evidence="2">Uncharacterized protein</fullName>
    </submittedName>
</protein>
<accession>A0AAW1RIZ9</accession>
<feature type="region of interest" description="Disordered" evidence="1">
    <location>
        <begin position="428"/>
        <end position="454"/>
    </location>
</feature>
<dbReference type="AlphaFoldDB" id="A0AAW1RIZ9"/>
<dbReference type="EMBL" id="JALJOS010000010">
    <property type="protein sequence ID" value="KAK9833697.1"/>
    <property type="molecule type" value="Genomic_DNA"/>
</dbReference>